<reference evidence="3 4" key="1">
    <citation type="submission" date="2018-07" db="EMBL/GenBank/DDBJ databases">
        <title>Genomic Encyclopedia of Type Strains, Phase IV (KMG-IV): sequencing the most valuable type-strain genomes for metagenomic binning, comparative biology and taxonomic classification.</title>
        <authorList>
            <person name="Goeker M."/>
        </authorList>
    </citation>
    <scope>NUCLEOTIDE SEQUENCE [LARGE SCALE GENOMIC DNA]</scope>
    <source>
        <strain evidence="3 4">DSM 4134</strain>
    </source>
</reference>
<evidence type="ECO:0000259" key="2">
    <source>
        <dbReference type="Pfam" id="PF16411"/>
    </source>
</evidence>
<proteinExistence type="predicted"/>
<feature type="signal peptide" evidence="1">
    <location>
        <begin position="1"/>
        <end position="18"/>
    </location>
</feature>
<feature type="domain" description="Outer membrane protein SusF/SusE-like C-terminal" evidence="2">
    <location>
        <begin position="345"/>
        <end position="432"/>
    </location>
</feature>
<dbReference type="InterPro" id="IPR032187">
    <property type="entry name" value="SusF/SusE-like_C"/>
</dbReference>
<protein>
    <submittedName>
        <fullName evidence="3">Uncharacterized protein DUF5019</fullName>
    </submittedName>
</protein>
<sequence>MKHSIYTLLALVALLFSACEMDEIDTAKLTDFAPGLAYLAPADGGKIVKGNFDITAAFADGMASPLASVNLALMDASENELFTTSANLSGTRDTLKVAAADFNAAALEVGVYTLKITVTDSKGQVNNISSTFEISKLPFAANNDEMYIAGGFNGWSWDSLKLVEDHIWEIKEIELDGGEWKFKNTKDWSDADWGDSDCDGVMEVTTGGGANTNCSYSGLVNIRFNDNTLQYTVEPAVTLEQNVMSLYLHGTFNNFQGDEYAFTQSEDHVWVLEEVVLKPGDSFKFSEGAYSGRTFGDVEPDSIADKSAPNIVLPQDIKEGVYKVTFNDETLAYSLEFVRNLFPDNLYLVGSATSAGWDPSGALQFNVVSEGKFEIFASLVVGEFKFLQERDWAGDWGKGADGEIIQEGESNIAVDADGLYRIVVDFNNYSYTVATLPAELYLVGGSTSADWDPSNSVKFVKTDNGKFQIYTYLTVDGGGFKFLQEQAWDGDWGKGDDGMLKQEGEDNVTVGADGFYRIDVDYTAGTYAVTASNWGIIGSATPAGWDADTDMTLVAAQKGNYSWTIDATLTDGELKFRENDGWDVNFGDSGADGTLDAGGDNIAVTAGTYTITMTLDPINGYTYSIK</sequence>
<comment type="caution">
    <text evidence="3">The sequence shown here is derived from an EMBL/GenBank/DDBJ whole genome shotgun (WGS) entry which is preliminary data.</text>
</comment>
<dbReference type="CDD" id="cd12956">
    <property type="entry name" value="CBM_SusE-F_like"/>
    <property type="match status" value="2"/>
</dbReference>
<organism evidence="3 4">
    <name type="scientific">Marinoscillum furvescens DSM 4134</name>
    <dbReference type="NCBI Taxonomy" id="1122208"/>
    <lineage>
        <taxon>Bacteria</taxon>
        <taxon>Pseudomonadati</taxon>
        <taxon>Bacteroidota</taxon>
        <taxon>Cytophagia</taxon>
        <taxon>Cytophagales</taxon>
        <taxon>Reichenbachiellaceae</taxon>
        <taxon>Marinoscillum</taxon>
    </lineage>
</organism>
<dbReference type="PROSITE" id="PS51257">
    <property type="entry name" value="PROKAR_LIPOPROTEIN"/>
    <property type="match status" value="1"/>
</dbReference>
<dbReference type="RefSeq" id="WP_115866943.1">
    <property type="nucleotide sequence ID" value="NZ_QREG01000003.1"/>
</dbReference>
<name>A0A3D9L6C7_MARFU</name>
<feature type="chain" id="PRO_5017712276" evidence="1">
    <location>
        <begin position="19"/>
        <end position="626"/>
    </location>
</feature>
<dbReference type="EMBL" id="QREG01000003">
    <property type="protein sequence ID" value="REE01664.1"/>
    <property type="molecule type" value="Genomic_DNA"/>
</dbReference>
<dbReference type="OrthoDB" id="975117at2"/>
<dbReference type="Gene3D" id="2.60.40.3620">
    <property type="match status" value="4"/>
</dbReference>
<dbReference type="AlphaFoldDB" id="A0A3D9L6C7"/>
<dbReference type="GO" id="GO:2001070">
    <property type="term" value="F:starch binding"/>
    <property type="evidence" value="ECO:0007669"/>
    <property type="project" value="InterPro"/>
</dbReference>
<evidence type="ECO:0000313" key="4">
    <source>
        <dbReference type="Proteomes" id="UP000256779"/>
    </source>
</evidence>
<dbReference type="Proteomes" id="UP000256779">
    <property type="component" value="Unassembled WGS sequence"/>
</dbReference>
<evidence type="ECO:0000256" key="1">
    <source>
        <dbReference type="SAM" id="SignalP"/>
    </source>
</evidence>
<keyword evidence="4" id="KW-1185">Reference proteome</keyword>
<keyword evidence="1" id="KW-0732">Signal</keyword>
<gene>
    <name evidence="3" type="ORF">C7460_103181</name>
</gene>
<dbReference type="GO" id="GO:0019867">
    <property type="term" value="C:outer membrane"/>
    <property type="evidence" value="ECO:0007669"/>
    <property type="project" value="InterPro"/>
</dbReference>
<accession>A0A3D9L6C7</accession>
<dbReference type="Pfam" id="PF16411">
    <property type="entry name" value="SusF_SusE"/>
    <property type="match status" value="1"/>
</dbReference>
<evidence type="ECO:0000313" key="3">
    <source>
        <dbReference type="EMBL" id="REE01664.1"/>
    </source>
</evidence>